<reference evidence="2 3" key="1">
    <citation type="submission" date="2018-10" db="EMBL/GenBank/DDBJ databases">
        <title>Draft genome of Fastidiocella sp. strain 375T, a bacterium isolated from a karstic cave dripping water.</title>
        <authorList>
            <person name="Coelho C."/>
            <person name="Verissimo A."/>
            <person name="Tiago I."/>
        </authorList>
    </citation>
    <scope>NUCLEOTIDE SEQUENCE [LARGE SCALE GENOMIC DNA]</scope>
    <source>
        <strain evidence="2 3">CAVE-375</strain>
    </source>
</reference>
<name>A0ABY0FDC1_9NEIS</name>
<evidence type="ECO:0000313" key="3">
    <source>
        <dbReference type="Proteomes" id="UP000290682"/>
    </source>
</evidence>
<gene>
    <name evidence="2" type="ORF">EBB06_13510</name>
</gene>
<comment type="caution">
    <text evidence="2">The sequence shown here is derived from an EMBL/GenBank/DDBJ whole genome shotgun (WGS) entry which is preliminary data.</text>
</comment>
<dbReference type="EMBL" id="REGR01000015">
    <property type="protein sequence ID" value="RXZ42062.1"/>
    <property type="molecule type" value="Genomic_DNA"/>
</dbReference>
<dbReference type="InterPro" id="IPR025442">
    <property type="entry name" value="DUF4185"/>
</dbReference>
<evidence type="ECO:0000259" key="1">
    <source>
        <dbReference type="Pfam" id="PF13810"/>
    </source>
</evidence>
<sequence length="674" mass="74904">MNRIFQSLIQSDFGSEDHGNFEAAIAEGNSLAHWWRDSDTPGLPWKRGQVIVSGGVAGAGAIIQSDFGDGDHKNFEVVVPLRVSGGRVELWHFFHNNSDVNLPWQRGQRVTGDADDVAGPAALVQSDFGDGDHKNFEVVVPLRASGGRVELWHFFHNNSDVNLPWQRGQQVADNVTGPGILIQSDFGGNGHGNFEVLVAERRRLSHFFHDNSDVGLPWQRGQFVTDSLAGWASLIQGNFGSGTHKNFEVLAEECDESVVAYWHPNQDVTLPWLRDKPVIGRGYRVRLSDTQKIVQVTGEFDRQGWDGTGTPPPAHNRTETQFRVRGTDLGSSFVHKERTYFLFGDTWRVGQRPEDQDLDSIAFTTDTNPDDGLDLRFLDRPPLIHPPVPQNGFNVPLDGVSVNESMFVFFSTDARLPDGRALMGRSILTRSSNDGFDFDSLYEFSRDKFINVSVERVTLAAADAEAVGAGSHDVLCIWGSGRYRSSDVYLAILPVSGLATRTGLRFYAGEGGAHAWSDRESDAAPLFCSGCVGELSVRWNPFLERFILMFNSDSPRGIVLHAAPKPWGPWAHEPIMVFDAGFRAPGLDPFDPCLGDGYGRFMHVAWDVKRCDHLHDDMFGSPRENEWGGEYGPYQIANLAKGSRNESTQLYFVMSTWNPYQVVLMTTRLSADII</sequence>
<organism evidence="2 3">
    <name type="scientific">Crenobacter cavernae</name>
    <dbReference type="NCBI Taxonomy" id="2290923"/>
    <lineage>
        <taxon>Bacteria</taxon>
        <taxon>Pseudomonadati</taxon>
        <taxon>Pseudomonadota</taxon>
        <taxon>Betaproteobacteria</taxon>
        <taxon>Neisseriales</taxon>
        <taxon>Neisseriaceae</taxon>
        <taxon>Crenobacter</taxon>
    </lineage>
</organism>
<accession>A0ABY0FDC1</accession>
<evidence type="ECO:0000313" key="2">
    <source>
        <dbReference type="EMBL" id="RXZ42062.1"/>
    </source>
</evidence>
<dbReference type="Proteomes" id="UP000290682">
    <property type="component" value="Unassembled WGS sequence"/>
</dbReference>
<dbReference type="Pfam" id="PF13810">
    <property type="entry name" value="DUF4185"/>
    <property type="match status" value="1"/>
</dbReference>
<protein>
    <submittedName>
        <fullName evidence="2">DUF4185 domain-containing protein</fullName>
    </submittedName>
</protein>
<proteinExistence type="predicted"/>
<dbReference type="RefSeq" id="WP_129213683.1">
    <property type="nucleotide sequence ID" value="NZ_REGR01000015.1"/>
</dbReference>
<keyword evidence="3" id="KW-1185">Reference proteome</keyword>
<feature type="domain" description="DUF4185" evidence="1">
    <location>
        <begin position="315"/>
        <end position="665"/>
    </location>
</feature>